<evidence type="ECO:0000313" key="1">
    <source>
        <dbReference type="EMBL" id="KAI4366805.1"/>
    </source>
</evidence>
<dbReference type="Proteomes" id="UP001057402">
    <property type="component" value="Chromosome 6"/>
</dbReference>
<dbReference type="EMBL" id="CM042885">
    <property type="protein sequence ID" value="KAI4366805.1"/>
    <property type="molecule type" value="Genomic_DNA"/>
</dbReference>
<protein>
    <submittedName>
        <fullName evidence="1">Uncharacterized protein</fullName>
    </submittedName>
</protein>
<organism evidence="1 2">
    <name type="scientific">Melastoma candidum</name>
    <dbReference type="NCBI Taxonomy" id="119954"/>
    <lineage>
        <taxon>Eukaryota</taxon>
        <taxon>Viridiplantae</taxon>
        <taxon>Streptophyta</taxon>
        <taxon>Embryophyta</taxon>
        <taxon>Tracheophyta</taxon>
        <taxon>Spermatophyta</taxon>
        <taxon>Magnoliopsida</taxon>
        <taxon>eudicotyledons</taxon>
        <taxon>Gunneridae</taxon>
        <taxon>Pentapetalae</taxon>
        <taxon>rosids</taxon>
        <taxon>malvids</taxon>
        <taxon>Myrtales</taxon>
        <taxon>Melastomataceae</taxon>
        <taxon>Melastomatoideae</taxon>
        <taxon>Melastomateae</taxon>
        <taxon>Melastoma</taxon>
    </lineage>
</organism>
<keyword evidence="2" id="KW-1185">Reference proteome</keyword>
<name>A0ACB9QJW4_9MYRT</name>
<comment type="caution">
    <text evidence="1">The sequence shown here is derived from an EMBL/GenBank/DDBJ whole genome shotgun (WGS) entry which is preliminary data.</text>
</comment>
<accession>A0ACB9QJW4</accession>
<gene>
    <name evidence="1" type="ORF">MLD38_022629</name>
</gene>
<reference evidence="2" key="1">
    <citation type="journal article" date="2023" name="Front. Plant Sci.">
        <title>Chromosomal-level genome assembly of Melastoma candidum provides insights into trichome evolution.</title>
        <authorList>
            <person name="Zhong Y."/>
            <person name="Wu W."/>
            <person name="Sun C."/>
            <person name="Zou P."/>
            <person name="Liu Y."/>
            <person name="Dai S."/>
            <person name="Zhou R."/>
        </authorList>
    </citation>
    <scope>NUCLEOTIDE SEQUENCE [LARGE SCALE GENOMIC DNA]</scope>
</reference>
<evidence type="ECO:0000313" key="2">
    <source>
        <dbReference type="Proteomes" id="UP001057402"/>
    </source>
</evidence>
<proteinExistence type="predicted"/>
<sequence length="134" mass="14921">MDMVSTEVGAGQVKQLEKKAVEMELRPWNQTGLLFVVLLVFGYFVRTFEGSASSRLVDDVSCHQSTFSNLNLTTRLCMKVSIWILAYSFPGHILGPPPKGTKENGTGPPPSNLIGSELLWVREVLRILFLLLLK</sequence>